<name>A0ABV9U3C2_9ACTN</name>
<proteinExistence type="predicted"/>
<evidence type="ECO:0000313" key="2">
    <source>
        <dbReference type="Proteomes" id="UP001595872"/>
    </source>
</evidence>
<reference evidence="2" key="1">
    <citation type="journal article" date="2019" name="Int. J. Syst. Evol. Microbiol.">
        <title>The Global Catalogue of Microorganisms (GCM) 10K type strain sequencing project: providing services to taxonomists for standard genome sequencing and annotation.</title>
        <authorList>
            <consortium name="The Broad Institute Genomics Platform"/>
            <consortium name="The Broad Institute Genome Sequencing Center for Infectious Disease"/>
            <person name="Wu L."/>
            <person name="Ma J."/>
        </authorList>
    </citation>
    <scope>NUCLEOTIDE SEQUENCE [LARGE SCALE GENOMIC DNA]</scope>
    <source>
        <strain evidence="2">KLKA75</strain>
    </source>
</reference>
<sequence>MTPLPLPLRWFEEELRVLPAELAVRAQRMRAGATRGYGCTACAVVRQALGLGFAAARHDDGEWAERLVAEAEHYADHGAHAANCATASRRPVNVMVAELNGVAPLMEHAVLAETMARCPRMKVAHVYGRRGHPLNETADSLASIARWRLTQRFDTAAAPRASCGPS</sequence>
<comment type="caution">
    <text evidence="1">The sequence shown here is derived from an EMBL/GenBank/DDBJ whole genome shotgun (WGS) entry which is preliminary data.</text>
</comment>
<protein>
    <recommendedName>
        <fullName evidence="3">RNase H type-1 domain-containing protein</fullName>
    </recommendedName>
</protein>
<dbReference type="RefSeq" id="WP_378257759.1">
    <property type="nucleotide sequence ID" value="NZ_JBHSIT010000006.1"/>
</dbReference>
<evidence type="ECO:0000313" key="1">
    <source>
        <dbReference type="EMBL" id="MFC4909880.1"/>
    </source>
</evidence>
<organism evidence="1 2">
    <name type="scientific">Actinomadura gamaensis</name>
    <dbReference type="NCBI Taxonomy" id="1763541"/>
    <lineage>
        <taxon>Bacteria</taxon>
        <taxon>Bacillati</taxon>
        <taxon>Actinomycetota</taxon>
        <taxon>Actinomycetes</taxon>
        <taxon>Streptosporangiales</taxon>
        <taxon>Thermomonosporaceae</taxon>
        <taxon>Actinomadura</taxon>
    </lineage>
</organism>
<gene>
    <name evidence="1" type="ORF">ACFPCY_21345</name>
</gene>
<evidence type="ECO:0008006" key="3">
    <source>
        <dbReference type="Google" id="ProtNLM"/>
    </source>
</evidence>
<dbReference type="Proteomes" id="UP001595872">
    <property type="component" value="Unassembled WGS sequence"/>
</dbReference>
<accession>A0ABV9U3C2</accession>
<keyword evidence="2" id="KW-1185">Reference proteome</keyword>
<dbReference type="EMBL" id="JBHSIT010000006">
    <property type="protein sequence ID" value="MFC4909880.1"/>
    <property type="molecule type" value="Genomic_DNA"/>
</dbReference>